<reference evidence="1 2" key="1">
    <citation type="submission" date="2015-10" db="EMBL/GenBank/DDBJ databases">
        <title>Draft genome sequence of Streptomyces griseorubiginosus DSM 40469, type strain for the species Streptomyces griseorubiginosus.</title>
        <authorList>
            <person name="Ruckert C."/>
            <person name="Winkler A."/>
            <person name="Kalinowski J."/>
            <person name="Kampfer P."/>
            <person name="Glaeser S."/>
        </authorList>
    </citation>
    <scope>NUCLEOTIDE SEQUENCE [LARGE SCALE GENOMIC DNA]</scope>
    <source>
        <strain evidence="1 2">DSM 40469</strain>
    </source>
</reference>
<accession>A0A101RP78</accession>
<evidence type="ECO:0000313" key="1">
    <source>
        <dbReference type="EMBL" id="KUN59289.1"/>
    </source>
</evidence>
<sequence>MDKAIPCAAHAVADIGHGASLAVGGFGLCDIPSTLLDALCDAVTFGQSVVAGEERRSVPPWAPG</sequence>
<dbReference type="RefSeq" id="WP_062246245.1">
    <property type="nucleotide sequence ID" value="NZ_JBPJFL010000003.1"/>
</dbReference>
<keyword evidence="2" id="KW-1185">Reference proteome</keyword>
<dbReference type="SUPFAM" id="SSF100950">
    <property type="entry name" value="NagB/RpiA/CoA transferase-like"/>
    <property type="match status" value="1"/>
</dbReference>
<dbReference type="AlphaFoldDB" id="A0A101RP78"/>
<dbReference type="InterPro" id="IPR037171">
    <property type="entry name" value="NagB/RpiA_transferase-like"/>
</dbReference>
<comment type="caution">
    <text evidence="1">The sequence shown here is derived from an EMBL/GenBank/DDBJ whole genome shotgun (WGS) entry which is preliminary data.</text>
</comment>
<gene>
    <name evidence="1" type="ORF">AQJ54_40260</name>
</gene>
<protein>
    <submittedName>
        <fullName evidence="1">Uncharacterized protein</fullName>
    </submittedName>
</protein>
<dbReference type="Pfam" id="PF01144">
    <property type="entry name" value="CoA_trans"/>
    <property type="match status" value="1"/>
</dbReference>
<dbReference type="EMBL" id="LMWV01000037">
    <property type="protein sequence ID" value="KUN59289.1"/>
    <property type="molecule type" value="Genomic_DNA"/>
</dbReference>
<organism evidence="1 2">
    <name type="scientific">Streptomyces griseorubiginosus</name>
    <dbReference type="NCBI Taxonomy" id="67304"/>
    <lineage>
        <taxon>Bacteria</taxon>
        <taxon>Bacillati</taxon>
        <taxon>Actinomycetota</taxon>
        <taxon>Actinomycetes</taxon>
        <taxon>Kitasatosporales</taxon>
        <taxon>Streptomycetaceae</taxon>
        <taxon>Streptomyces</taxon>
    </lineage>
</organism>
<dbReference type="GO" id="GO:0008410">
    <property type="term" value="F:CoA-transferase activity"/>
    <property type="evidence" value="ECO:0007669"/>
    <property type="project" value="InterPro"/>
</dbReference>
<dbReference type="Gene3D" id="3.40.1080.10">
    <property type="entry name" value="Glutaconate Coenzyme A-transferase"/>
    <property type="match status" value="1"/>
</dbReference>
<dbReference type="Proteomes" id="UP000054375">
    <property type="component" value="Unassembled WGS sequence"/>
</dbReference>
<name>A0A101RP78_9ACTN</name>
<dbReference type="InterPro" id="IPR004165">
    <property type="entry name" value="CoA_trans_fam_I"/>
</dbReference>
<evidence type="ECO:0000313" key="2">
    <source>
        <dbReference type="Proteomes" id="UP000054375"/>
    </source>
</evidence>
<proteinExistence type="predicted"/>